<dbReference type="NCBIfam" id="TIGR04056">
    <property type="entry name" value="OMP_RagA_SusC"/>
    <property type="match status" value="1"/>
</dbReference>
<dbReference type="Proteomes" id="UP000095657">
    <property type="component" value="Unassembled WGS sequence"/>
</dbReference>
<dbReference type="InterPro" id="IPR039426">
    <property type="entry name" value="TonB-dep_rcpt-like"/>
</dbReference>
<evidence type="ECO:0000256" key="3">
    <source>
        <dbReference type="ARBA" id="ARBA00022452"/>
    </source>
</evidence>
<evidence type="ECO:0000256" key="5">
    <source>
        <dbReference type="ARBA" id="ARBA00022692"/>
    </source>
</evidence>
<keyword evidence="11 12" id="KW-0998">Cell outer membrane</keyword>
<dbReference type="InterPro" id="IPR008969">
    <property type="entry name" value="CarboxyPept-like_regulatory"/>
</dbReference>
<dbReference type="PROSITE" id="PS52016">
    <property type="entry name" value="TONB_DEPENDENT_REC_3"/>
    <property type="match status" value="1"/>
</dbReference>
<evidence type="ECO:0000256" key="1">
    <source>
        <dbReference type="ARBA" id="ARBA00004571"/>
    </source>
</evidence>
<dbReference type="InterPro" id="IPR036942">
    <property type="entry name" value="Beta-barrel_TonB_sf"/>
</dbReference>
<keyword evidence="9 12" id="KW-0472">Membrane</keyword>
<evidence type="ECO:0000313" key="22">
    <source>
        <dbReference type="Proteomes" id="UP000427825"/>
    </source>
</evidence>
<evidence type="ECO:0000256" key="8">
    <source>
        <dbReference type="ARBA" id="ARBA00023077"/>
    </source>
</evidence>
<evidence type="ECO:0000256" key="4">
    <source>
        <dbReference type="ARBA" id="ARBA00022496"/>
    </source>
</evidence>
<evidence type="ECO:0000256" key="6">
    <source>
        <dbReference type="ARBA" id="ARBA00022729"/>
    </source>
</evidence>
<proteinExistence type="inferred from homology"/>
<accession>A0A174H560</accession>
<dbReference type="InterPro" id="IPR023996">
    <property type="entry name" value="TonB-dep_OMP_SusC/RagA"/>
</dbReference>
<dbReference type="Proteomes" id="UP001170023">
    <property type="component" value="Unassembled WGS sequence"/>
</dbReference>
<dbReference type="RefSeq" id="WP_022042815.1">
    <property type="nucleotide sequence ID" value="NZ_CAXSLD010000010.1"/>
</dbReference>
<dbReference type="GO" id="GO:0015344">
    <property type="term" value="F:siderophore uptake transmembrane transporter activity"/>
    <property type="evidence" value="ECO:0007669"/>
    <property type="project" value="TreeGrafter"/>
</dbReference>
<evidence type="ECO:0000256" key="2">
    <source>
        <dbReference type="ARBA" id="ARBA00022448"/>
    </source>
</evidence>
<dbReference type="STRING" id="47678.ERS852494_00537"/>
<dbReference type="EMBL" id="VVYF01000001">
    <property type="protein sequence ID" value="KAA5495804.1"/>
    <property type="molecule type" value="Genomic_DNA"/>
</dbReference>
<keyword evidence="2 12" id="KW-0813">Transport</keyword>
<dbReference type="Pfam" id="PF07715">
    <property type="entry name" value="Plug"/>
    <property type="match status" value="1"/>
</dbReference>
<dbReference type="PANTHER" id="PTHR30069">
    <property type="entry name" value="TONB-DEPENDENT OUTER MEMBRANE RECEPTOR"/>
    <property type="match status" value="1"/>
</dbReference>
<dbReference type="InterPro" id="IPR037066">
    <property type="entry name" value="Plug_dom_sf"/>
</dbReference>
<dbReference type="Proteomes" id="UP000095725">
    <property type="component" value="Unassembled WGS sequence"/>
</dbReference>
<evidence type="ECO:0000313" key="20">
    <source>
        <dbReference type="Proteomes" id="UP000095657"/>
    </source>
</evidence>
<dbReference type="Proteomes" id="UP000491168">
    <property type="component" value="Unassembled WGS sequence"/>
</dbReference>
<dbReference type="Gene3D" id="3.55.50.30">
    <property type="match status" value="1"/>
</dbReference>
<protein>
    <submittedName>
        <fullName evidence="15">Putative outer membrane protein Omp117</fullName>
    </submittedName>
    <submittedName>
        <fullName evidence="17">SusC/RagA family TonB-linked outer membrane protein</fullName>
    </submittedName>
</protein>
<dbReference type="SMART" id="SM00965">
    <property type="entry name" value="STN"/>
    <property type="match status" value="1"/>
</dbReference>
<evidence type="ECO:0000313" key="15">
    <source>
        <dbReference type="EMBL" id="CUO69371.1"/>
    </source>
</evidence>
<dbReference type="SUPFAM" id="SSF49464">
    <property type="entry name" value="Carboxypeptidase regulatory domain-like"/>
    <property type="match status" value="1"/>
</dbReference>
<dbReference type="Pfam" id="PF07660">
    <property type="entry name" value="STN"/>
    <property type="match status" value="1"/>
</dbReference>
<dbReference type="Gene3D" id="2.170.130.10">
    <property type="entry name" value="TonB-dependent receptor, plug domain"/>
    <property type="match status" value="1"/>
</dbReference>
<keyword evidence="10" id="KW-0675">Receptor</keyword>
<dbReference type="AlphaFoldDB" id="A0A174H560"/>
<dbReference type="Pfam" id="PF00593">
    <property type="entry name" value="TonB_dep_Rec_b-barrel"/>
    <property type="match status" value="1"/>
</dbReference>
<dbReference type="EMBL" id="JAUONL010000024">
    <property type="protein sequence ID" value="MDO6359897.1"/>
    <property type="molecule type" value="Genomic_DNA"/>
</dbReference>
<comment type="subcellular location">
    <subcellularLocation>
        <location evidence="1 12">Cell outer membrane</location>
        <topology evidence="1 12">Multi-pass membrane protein</topology>
    </subcellularLocation>
</comment>
<evidence type="ECO:0000313" key="16">
    <source>
        <dbReference type="EMBL" id="CUP97694.1"/>
    </source>
</evidence>
<dbReference type="Pfam" id="PF13715">
    <property type="entry name" value="CarbopepD_reg_2"/>
    <property type="match status" value="1"/>
</dbReference>
<evidence type="ECO:0000259" key="14">
    <source>
        <dbReference type="SMART" id="SM00965"/>
    </source>
</evidence>
<dbReference type="NCBIfam" id="TIGR04057">
    <property type="entry name" value="SusC_RagA_signa"/>
    <property type="match status" value="1"/>
</dbReference>
<evidence type="ECO:0000313" key="18">
    <source>
        <dbReference type="EMBL" id="KAA5495804.1"/>
    </source>
</evidence>
<dbReference type="InterPro" id="IPR012910">
    <property type="entry name" value="Plug_dom"/>
</dbReference>
<keyword evidence="5 12" id="KW-0812">Transmembrane</keyword>
<keyword evidence="4" id="KW-0406">Ion transport</keyword>
<keyword evidence="4" id="KW-0410">Iron transport</keyword>
<dbReference type="EMBL" id="CZBL01000004">
    <property type="protein sequence ID" value="CUP97694.1"/>
    <property type="molecule type" value="Genomic_DNA"/>
</dbReference>
<sequence length="1092" mass="121204">MNLYLENTGKGILITFLLLIGSMLYAQNNSKITIKKKNISLQTALADIREQTKMSVSYNSSQLPKTRISLDINNQSLDQALKTILAGTGFTYTVKDTYIMIIPEQTAKKSKSRNVVGNVVDGKGAPLIGVTVVEKGTGNGTVTNMEGNYHITTQGATPVLVFSYIGYQSKEIVVKENTINIVLEDESQALDEVVVTALGIKRAEKALSYNVQTVSNSELTVAKDANFMNSLNGKVAGVNIQKSSSGVGGATRVIMRGSKSIVGNNNALYVVDGMPIGNPSRGVIQTEYGAVAGSESISDFNPDDIESISVLTGPSAAALYGAAAANGVILINTKKGSEGKMKINFSSNTEFSKPMISPEFQNSYGNRDNSYRSWGEKLATPSSFDPMDFFKTGMNTINSLNISSGTKTNQTFISLASTNSKGVIKNNEYYRYNFSFRNTALMLDDKLHVDLGASYVIQAEQNMISGGRYFNPLFPLYLFPRGEDFENVKIFERYNEERRFPTQNWEYGDQGLSFENPYWIINREMFPTKKSRYMLHARVQYDIFDWLNIAGRVRLDKTHSTEERKLHASTLELYTGSSKGSYTNKEEFYTQTYADVMANINKRFGTDFSLTANVGGSFEDHYTRSIDVGGKLMTVPNLFSLANVEPASGKRDQGYLRTRNVAFFASAELGWKNMLYLSATGRCDWASQLVSNGDTPCIFYPSIGLSGIISEMVKLPEFISYLKLRTSYTEVGSPITQTGITPGTVTDPMSGGVINPISTYPYPDFKPERTKSYEVGINARFLNGRISFDGTFYQSNTYNQTFLSVMSPATGYSGFYVQAGNVRNRGVEMTLGYNDTFGKVNYSTHLTYTANQNKIVEMVHDYRNPIDNSLVNITELTLKEAGDVYLREGYSMSDVFTTGILQRGRDGKLVEEGNGYQVDRSQRIRLGSADPDFTMGWRHDINYKNISLGLMITGRFGGIVTSQTQAFMDAFGVSKVSAEARDNGGVMLDGHRYDAERYYNTVGGQGLMSYYTYDATNVRLQELSLTYSLPKKWLGDVFNNATISFVGRNLFMFYRKAPFDPDMNGSTGTYNRSDFFMAPSLRNLGFSIKFSL</sequence>
<reference evidence="22 23" key="2">
    <citation type="journal article" date="2019" name="Nat. Med.">
        <title>A library of human gut bacterial isolates paired with longitudinal multiomics data enables mechanistic microbiome research.</title>
        <authorList>
            <person name="Poyet M."/>
            <person name="Groussin M."/>
            <person name="Gibbons S.M."/>
            <person name="Avila-Pacheco J."/>
            <person name="Jiang X."/>
            <person name="Kearney S.M."/>
            <person name="Perrotta A.R."/>
            <person name="Berdy B."/>
            <person name="Zhao S."/>
            <person name="Lieberman T.D."/>
            <person name="Swanson P.K."/>
            <person name="Smith M."/>
            <person name="Roesemann S."/>
            <person name="Alexander J.E."/>
            <person name="Rich S.A."/>
            <person name="Livny J."/>
            <person name="Vlamakis H."/>
            <person name="Clish C."/>
            <person name="Bullock K."/>
            <person name="Deik A."/>
            <person name="Scott J."/>
            <person name="Pierce K.A."/>
            <person name="Xavier R.J."/>
            <person name="Alm E.J."/>
        </authorList>
    </citation>
    <scope>NUCLEOTIDE SEQUENCE [LARGE SCALE GENOMIC DNA]</scope>
    <source>
        <strain evidence="18 23">BIOML-A21</strain>
        <strain evidence="17 22">BIOML-A25</strain>
    </source>
</reference>
<keyword evidence="3 12" id="KW-1134">Transmembrane beta strand</keyword>
<evidence type="ECO:0000256" key="12">
    <source>
        <dbReference type="PROSITE-ProRule" id="PRU01360"/>
    </source>
</evidence>
<dbReference type="Proteomes" id="UP000427825">
    <property type="component" value="Unassembled WGS sequence"/>
</dbReference>
<dbReference type="GO" id="GO:0044718">
    <property type="term" value="P:siderophore transmembrane transport"/>
    <property type="evidence" value="ECO:0007669"/>
    <property type="project" value="TreeGrafter"/>
</dbReference>
<comment type="similarity">
    <text evidence="12 13">Belongs to the TonB-dependent receptor family.</text>
</comment>
<evidence type="ECO:0000313" key="17">
    <source>
        <dbReference type="EMBL" id="KAA5481474.1"/>
    </source>
</evidence>
<evidence type="ECO:0000256" key="10">
    <source>
        <dbReference type="ARBA" id="ARBA00023170"/>
    </source>
</evidence>
<dbReference type="GO" id="GO:0009279">
    <property type="term" value="C:cell outer membrane"/>
    <property type="evidence" value="ECO:0007669"/>
    <property type="project" value="UniProtKB-SubCell"/>
</dbReference>
<evidence type="ECO:0000313" key="21">
    <source>
        <dbReference type="Proteomes" id="UP000095725"/>
    </source>
</evidence>
<dbReference type="InterPro" id="IPR011662">
    <property type="entry name" value="Secretin/TonB_short_N"/>
</dbReference>
<dbReference type="Gene3D" id="2.40.170.20">
    <property type="entry name" value="TonB-dependent receptor, beta-barrel domain"/>
    <property type="match status" value="1"/>
</dbReference>
<gene>
    <name evidence="15" type="primary">omp117</name>
    <name evidence="15" type="ORF">ERS852494_00537</name>
    <name evidence="16" type="ORF">ERS852558_01485</name>
    <name evidence="18" type="ORF">F2Y35_00780</name>
    <name evidence="17" type="ORF">F2Y39_02215</name>
    <name evidence="19" type="ORF">Q4469_19835</name>
</gene>
<dbReference type="InterPro" id="IPR023997">
    <property type="entry name" value="TonB-dep_OMP_SusC/RagA_CS"/>
</dbReference>
<evidence type="ECO:0000313" key="23">
    <source>
        <dbReference type="Proteomes" id="UP000491168"/>
    </source>
</evidence>
<evidence type="ECO:0000256" key="7">
    <source>
        <dbReference type="ARBA" id="ARBA00023004"/>
    </source>
</evidence>
<keyword evidence="8 13" id="KW-0798">TonB box</keyword>
<evidence type="ECO:0000256" key="11">
    <source>
        <dbReference type="ARBA" id="ARBA00023237"/>
    </source>
</evidence>
<dbReference type="EMBL" id="CZAI01000001">
    <property type="protein sequence ID" value="CUO69371.1"/>
    <property type="molecule type" value="Genomic_DNA"/>
</dbReference>
<dbReference type="InterPro" id="IPR000531">
    <property type="entry name" value="Beta-barrel_TonB"/>
</dbReference>
<evidence type="ECO:0000256" key="13">
    <source>
        <dbReference type="RuleBase" id="RU003357"/>
    </source>
</evidence>
<dbReference type="Gene3D" id="2.60.40.1120">
    <property type="entry name" value="Carboxypeptidase-like, regulatory domain"/>
    <property type="match status" value="1"/>
</dbReference>
<dbReference type="EMBL" id="VVYJ01000001">
    <property type="protein sequence ID" value="KAA5481474.1"/>
    <property type="molecule type" value="Genomic_DNA"/>
</dbReference>
<keyword evidence="7" id="KW-0408">Iron</keyword>
<dbReference type="PANTHER" id="PTHR30069:SF29">
    <property type="entry name" value="HEMOGLOBIN AND HEMOGLOBIN-HAPTOGLOBIN-BINDING PROTEIN 1-RELATED"/>
    <property type="match status" value="1"/>
</dbReference>
<reference evidence="20 21" key="1">
    <citation type="submission" date="2015-09" db="EMBL/GenBank/DDBJ databases">
        <authorList>
            <consortium name="Pathogen Informatics"/>
        </authorList>
    </citation>
    <scope>NUCLEOTIDE SEQUENCE [LARGE SCALE GENOMIC DNA]</scope>
    <source>
        <strain evidence="15 20">2789STDY5834880</strain>
        <strain evidence="16 21">2789STDY5834946</strain>
    </source>
</reference>
<name>A0A174H560_9BACE</name>
<reference evidence="19" key="3">
    <citation type="submission" date="2023-07" db="EMBL/GenBank/DDBJ databases">
        <title>Whole Genome Sequencing of Colonoscopy isolates.</title>
        <authorList>
            <person name="Surve S.V."/>
            <person name="Valls R.A."/>
            <person name="Barrak K.E."/>
            <person name="Gardner T.B."/>
            <person name="O'Toole G.A."/>
        </authorList>
    </citation>
    <scope>NUCLEOTIDE SEQUENCE</scope>
    <source>
        <strain evidence="19">GP0119</strain>
    </source>
</reference>
<dbReference type="SUPFAM" id="SSF56935">
    <property type="entry name" value="Porins"/>
    <property type="match status" value="1"/>
</dbReference>
<keyword evidence="6" id="KW-0732">Signal</keyword>
<feature type="domain" description="Secretin/TonB short N-terminal" evidence="14">
    <location>
        <begin position="54"/>
        <end position="104"/>
    </location>
</feature>
<organism evidence="15 20">
    <name type="scientific">Bacteroides caccae</name>
    <dbReference type="NCBI Taxonomy" id="47678"/>
    <lineage>
        <taxon>Bacteria</taxon>
        <taxon>Pseudomonadati</taxon>
        <taxon>Bacteroidota</taxon>
        <taxon>Bacteroidia</taxon>
        <taxon>Bacteroidales</taxon>
        <taxon>Bacteroidaceae</taxon>
        <taxon>Bacteroides</taxon>
    </lineage>
</organism>
<evidence type="ECO:0000256" key="9">
    <source>
        <dbReference type="ARBA" id="ARBA00023136"/>
    </source>
</evidence>
<evidence type="ECO:0000313" key="19">
    <source>
        <dbReference type="EMBL" id="MDO6359897.1"/>
    </source>
</evidence>